<dbReference type="Proteomes" id="UP000236752">
    <property type="component" value="Unassembled WGS sequence"/>
</dbReference>
<name>A0A1H5XKT7_9RHOB</name>
<dbReference type="GO" id="GO:0000166">
    <property type="term" value="F:nucleotide binding"/>
    <property type="evidence" value="ECO:0007669"/>
    <property type="project" value="InterPro"/>
</dbReference>
<dbReference type="SUPFAM" id="SSF55347">
    <property type="entry name" value="Glyceraldehyde-3-phosphate dehydrogenase-like, C-terminal domain"/>
    <property type="match status" value="1"/>
</dbReference>
<dbReference type="InterPro" id="IPR051450">
    <property type="entry name" value="Gfo/Idh/MocA_Oxidoreductases"/>
</dbReference>
<dbReference type="InterPro" id="IPR055170">
    <property type="entry name" value="GFO_IDH_MocA-like_dom"/>
</dbReference>
<accession>A0A1H5XKT7</accession>
<dbReference type="Pfam" id="PF22725">
    <property type="entry name" value="GFO_IDH_MocA_C3"/>
    <property type="match status" value="1"/>
</dbReference>
<dbReference type="PANTHER" id="PTHR43377">
    <property type="entry name" value="BILIVERDIN REDUCTASE A"/>
    <property type="match status" value="1"/>
</dbReference>
<dbReference type="AlphaFoldDB" id="A0A1H5XKT7"/>
<evidence type="ECO:0000313" key="3">
    <source>
        <dbReference type="EMBL" id="SEG12374.1"/>
    </source>
</evidence>
<dbReference type="InterPro" id="IPR036291">
    <property type="entry name" value="NAD(P)-bd_dom_sf"/>
</dbReference>
<dbReference type="OrthoDB" id="9792935at2"/>
<reference evidence="3 4" key="1">
    <citation type="submission" date="2016-10" db="EMBL/GenBank/DDBJ databases">
        <authorList>
            <person name="de Groot N.N."/>
        </authorList>
    </citation>
    <scope>NUCLEOTIDE SEQUENCE [LARGE SCALE GENOMIC DNA]</scope>
    <source>
        <strain evidence="3 4">DSM 26915</strain>
    </source>
</reference>
<dbReference type="PANTHER" id="PTHR43377:SF8">
    <property type="entry name" value="BLR3664 PROTEIN"/>
    <property type="match status" value="1"/>
</dbReference>
<dbReference type="EMBL" id="FNUZ01000002">
    <property type="protein sequence ID" value="SEG12374.1"/>
    <property type="molecule type" value="Genomic_DNA"/>
</dbReference>
<feature type="domain" description="GFO/IDH/MocA-like oxidoreductase" evidence="2">
    <location>
        <begin position="131"/>
        <end position="237"/>
    </location>
</feature>
<dbReference type="Gene3D" id="3.30.360.10">
    <property type="entry name" value="Dihydrodipicolinate Reductase, domain 2"/>
    <property type="match status" value="1"/>
</dbReference>
<dbReference type="InterPro" id="IPR000683">
    <property type="entry name" value="Gfo/Idh/MocA-like_OxRdtase_N"/>
</dbReference>
<proteinExistence type="predicted"/>
<protein>
    <submittedName>
        <fullName evidence="3">Predicted dehydrogenase</fullName>
    </submittedName>
</protein>
<sequence length="351" mass="37961">MKTKTRLAIAGFGLIGRQHAKAIAESDHAELGAVIDPSDAGQKAGADLGAKVFADLDQFFAAGGADGILLATPNTLHVEQGLQCVELGIPMLIEKPIATRSSDAWALVERAKQQDVPLIVGHHRRHSPLMQSAKAAIDAGQIGDIRAVQAMCWLYKPDSYFDEADWRKKPGAGPIAVNLVHDIDLLRYLCGDVKTVRAVASPSLRGYQNEDVASALLEFESGAIGTITVSDSIVSPWSWELTARENPAYPPQPESCYLVGGSHGSLSIPDMNLWSYGENPRHWWHPLGVETRGVDPENPLVKQVDHFVQVIQKSAKPLVSGEEATKSLLLVEAIQRAAQTSETVRIDRGGF</sequence>
<keyword evidence="4" id="KW-1185">Reference proteome</keyword>
<gene>
    <name evidence="3" type="ORF">SAMN04488045_1928</name>
</gene>
<evidence type="ECO:0000259" key="2">
    <source>
        <dbReference type="Pfam" id="PF22725"/>
    </source>
</evidence>
<evidence type="ECO:0000313" key="4">
    <source>
        <dbReference type="Proteomes" id="UP000236752"/>
    </source>
</evidence>
<dbReference type="SUPFAM" id="SSF51735">
    <property type="entry name" value="NAD(P)-binding Rossmann-fold domains"/>
    <property type="match status" value="1"/>
</dbReference>
<dbReference type="RefSeq" id="WP_103910204.1">
    <property type="nucleotide sequence ID" value="NZ_FNUZ01000002.1"/>
</dbReference>
<dbReference type="Gene3D" id="3.40.50.720">
    <property type="entry name" value="NAD(P)-binding Rossmann-like Domain"/>
    <property type="match status" value="1"/>
</dbReference>
<dbReference type="Pfam" id="PF01408">
    <property type="entry name" value="GFO_IDH_MocA"/>
    <property type="match status" value="1"/>
</dbReference>
<evidence type="ECO:0000259" key="1">
    <source>
        <dbReference type="Pfam" id="PF01408"/>
    </source>
</evidence>
<organism evidence="3 4">
    <name type="scientific">Thalassococcus halodurans</name>
    <dbReference type="NCBI Taxonomy" id="373675"/>
    <lineage>
        <taxon>Bacteria</taxon>
        <taxon>Pseudomonadati</taxon>
        <taxon>Pseudomonadota</taxon>
        <taxon>Alphaproteobacteria</taxon>
        <taxon>Rhodobacterales</taxon>
        <taxon>Roseobacteraceae</taxon>
        <taxon>Thalassococcus</taxon>
    </lineage>
</organism>
<feature type="domain" description="Gfo/Idh/MocA-like oxidoreductase N-terminal" evidence="1">
    <location>
        <begin position="6"/>
        <end position="122"/>
    </location>
</feature>